<keyword evidence="1" id="KW-1133">Transmembrane helix</keyword>
<dbReference type="Proteomes" id="UP000576260">
    <property type="component" value="Chromosome"/>
</dbReference>
<proteinExistence type="predicted"/>
<feature type="transmembrane region" description="Helical" evidence="1">
    <location>
        <begin position="73"/>
        <end position="92"/>
    </location>
</feature>
<gene>
    <name evidence="2" type="ORF">ICJ55_04800</name>
</gene>
<dbReference type="RefSeq" id="WP_188157546.1">
    <property type="nucleotide sequence ID" value="NZ_CP061280.1"/>
</dbReference>
<sequence>MNAGLENIVKNTPLPVAGLAFGITGLGGLFAEFGQGYWAKPLFATLGFSVLMIALLKIIYFRSMTKDNLKHPIQAAVAPIIALTLILDAGYLSEYSSHFLLCYGQFQPSHFSSM</sequence>
<keyword evidence="3" id="KW-1185">Reference proteome</keyword>
<protein>
    <submittedName>
        <fullName evidence="2">Uncharacterized protein</fullName>
    </submittedName>
</protein>
<organism evidence="2 3">
    <name type="scientific">Mannheimia bovis</name>
    <dbReference type="NCBI Taxonomy" id="2770636"/>
    <lineage>
        <taxon>Bacteria</taxon>
        <taxon>Pseudomonadati</taxon>
        <taxon>Pseudomonadota</taxon>
        <taxon>Gammaproteobacteria</taxon>
        <taxon>Pasteurellales</taxon>
        <taxon>Pasteurellaceae</taxon>
        <taxon>Mannheimia</taxon>
    </lineage>
</organism>
<name>A0A7H1C4Z5_9PAST</name>
<keyword evidence="1" id="KW-0812">Transmembrane</keyword>
<dbReference type="EMBL" id="CP061280">
    <property type="protein sequence ID" value="QNS16050.1"/>
    <property type="molecule type" value="Genomic_DNA"/>
</dbReference>
<evidence type="ECO:0000313" key="2">
    <source>
        <dbReference type="EMBL" id="QNS16050.1"/>
    </source>
</evidence>
<evidence type="ECO:0000313" key="3">
    <source>
        <dbReference type="Proteomes" id="UP000576260"/>
    </source>
</evidence>
<keyword evidence="1" id="KW-0472">Membrane</keyword>
<reference evidence="2 3" key="1">
    <citation type="submission" date="2020-09" db="EMBL/GenBank/DDBJ databases">
        <title>Mannheimia bovis sp.nov., isolated from a cow.</title>
        <authorList>
            <person name="Li F."/>
        </authorList>
    </citation>
    <scope>NUCLEOTIDE SEQUENCE [LARGE SCALE GENOMIC DNA]</scope>
    <source>
        <strain evidence="2 3">ZY190616</strain>
    </source>
</reference>
<dbReference type="AlphaFoldDB" id="A0A7H1C4Z5"/>
<feature type="transmembrane region" description="Helical" evidence="1">
    <location>
        <begin position="12"/>
        <end position="30"/>
    </location>
</feature>
<dbReference type="KEGG" id="mbos:ICJ55_04800"/>
<accession>A0A7H1C4Z5</accession>
<feature type="transmembrane region" description="Helical" evidence="1">
    <location>
        <begin position="42"/>
        <end position="61"/>
    </location>
</feature>
<evidence type="ECO:0000256" key="1">
    <source>
        <dbReference type="SAM" id="Phobius"/>
    </source>
</evidence>